<accession>A0ABD3F213</accession>
<feature type="domain" description="Cadherin" evidence="5">
    <location>
        <begin position="49"/>
        <end position="141"/>
    </location>
</feature>
<dbReference type="InterPro" id="IPR015919">
    <property type="entry name" value="Cadherin-like_sf"/>
</dbReference>
<dbReference type="PRINTS" id="PR00205">
    <property type="entry name" value="CADHERIN"/>
</dbReference>
<organism evidence="6 7">
    <name type="scientific">Phytophthora oleae</name>
    <dbReference type="NCBI Taxonomy" id="2107226"/>
    <lineage>
        <taxon>Eukaryota</taxon>
        <taxon>Sar</taxon>
        <taxon>Stramenopiles</taxon>
        <taxon>Oomycota</taxon>
        <taxon>Peronosporomycetes</taxon>
        <taxon>Peronosporales</taxon>
        <taxon>Peronosporaceae</taxon>
        <taxon>Phytophthora</taxon>
    </lineage>
</organism>
<dbReference type="SMART" id="SM00112">
    <property type="entry name" value="CA"/>
    <property type="match status" value="2"/>
</dbReference>
<evidence type="ECO:0000259" key="5">
    <source>
        <dbReference type="PROSITE" id="PS50268"/>
    </source>
</evidence>
<dbReference type="PROSITE" id="PS50268">
    <property type="entry name" value="CADHERIN_2"/>
    <property type="match status" value="3"/>
</dbReference>
<keyword evidence="4" id="KW-0325">Glycoprotein</keyword>
<evidence type="ECO:0000313" key="7">
    <source>
        <dbReference type="Proteomes" id="UP001632037"/>
    </source>
</evidence>
<keyword evidence="7" id="KW-1185">Reference proteome</keyword>
<dbReference type="SUPFAM" id="SSF49313">
    <property type="entry name" value="Cadherin-like"/>
    <property type="match status" value="3"/>
</dbReference>
<protein>
    <recommendedName>
        <fullName evidence="5">Cadherin domain-containing protein</fullName>
    </recommendedName>
</protein>
<comment type="caution">
    <text evidence="6">The sequence shown here is derived from an EMBL/GenBank/DDBJ whole genome shotgun (WGS) entry which is preliminary data.</text>
</comment>
<feature type="domain" description="Cadherin" evidence="5">
    <location>
        <begin position="3"/>
        <end position="42"/>
    </location>
</feature>
<evidence type="ECO:0000256" key="4">
    <source>
        <dbReference type="ARBA" id="ARBA00023180"/>
    </source>
</evidence>
<evidence type="ECO:0000313" key="6">
    <source>
        <dbReference type="EMBL" id="KAL3659514.1"/>
    </source>
</evidence>
<name>A0ABD3F213_9STRA</name>
<reference evidence="6 7" key="1">
    <citation type="submission" date="2024-09" db="EMBL/GenBank/DDBJ databases">
        <title>Genome sequencing and assembly of Phytophthora oleae, isolate VK10A, causative agent of rot of olive drupes.</title>
        <authorList>
            <person name="Conti Taguali S."/>
            <person name="Riolo M."/>
            <person name="La Spada F."/>
            <person name="Cacciola S.O."/>
            <person name="Dionisio G."/>
        </authorList>
    </citation>
    <scope>NUCLEOTIDE SEQUENCE [LARGE SCALE GENOMIC DNA]</scope>
    <source>
        <strain evidence="6 7">VK10A</strain>
    </source>
</reference>
<evidence type="ECO:0000256" key="3">
    <source>
        <dbReference type="ARBA" id="ARBA00022989"/>
    </source>
</evidence>
<dbReference type="InterPro" id="IPR002126">
    <property type="entry name" value="Cadherin-like_dom"/>
</dbReference>
<feature type="domain" description="Cadherin" evidence="5">
    <location>
        <begin position="140"/>
        <end position="244"/>
    </location>
</feature>
<sequence length="262" mass="29106">MAFDFEDCNMYYLNVIVKDLGGLTDTKQVEIRVVDTNESPVFLKLMGDIDENSPENTTILIAHDTISTDPEGDMVMYRINTTTTGLPFAFLDNQLIVSRAQLNYEVTSKYTFTIEACDSKALCTYTTFTILVNDVNEPPVVFPSLVSIVENALEGSLVGSPILASDPDLGQRLLYSITDTDTHDLFGIQPCNGQIYVKRSYSLDFERDSTYHILVNVSDSGSPSLTSSATITVAIRDVNEAPIFTTDYTIHTYTTNVSARYY</sequence>
<dbReference type="AlphaFoldDB" id="A0ABD3F213"/>
<dbReference type="PANTHER" id="PTHR24028:SF328">
    <property type="entry name" value="CADHERIN-3"/>
    <property type="match status" value="1"/>
</dbReference>
<gene>
    <name evidence="6" type="ORF">V7S43_015504</name>
</gene>
<dbReference type="InterPro" id="IPR050174">
    <property type="entry name" value="Protocadherin/Cadherin-CA"/>
</dbReference>
<dbReference type="Pfam" id="PF00028">
    <property type="entry name" value="Cadherin"/>
    <property type="match status" value="1"/>
</dbReference>
<keyword evidence="2" id="KW-0812">Transmembrane</keyword>
<dbReference type="Gene3D" id="2.60.40.60">
    <property type="entry name" value="Cadherins"/>
    <property type="match status" value="3"/>
</dbReference>
<dbReference type="PANTHER" id="PTHR24028">
    <property type="entry name" value="CADHERIN-87A"/>
    <property type="match status" value="1"/>
</dbReference>
<dbReference type="GO" id="GO:0016020">
    <property type="term" value="C:membrane"/>
    <property type="evidence" value="ECO:0007669"/>
    <property type="project" value="UniProtKB-SubCell"/>
</dbReference>
<evidence type="ECO:0000256" key="1">
    <source>
        <dbReference type="ARBA" id="ARBA00004167"/>
    </source>
</evidence>
<dbReference type="Proteomes" id="UP001632037">
    <property type="component" value="Unassembled WGS sequence"/>
</dbReference>
<evidence type="ECO:0000256" key="2">
    <source>
        <dbReference type="ARBA" id="ARBA00022692"/>
    </source>
</evidence>
<keyword evidence="3" id="KW-0472">Membrane</keyword>
<dbReference type="CDD" id="cd11304">
    <property type="entry name" value="Cadherin_repeat"/>
    <property type="match status" value="3"/>
</dbReference>
<dbReference type="EMBL" id="JBIMZQ010000046">
    <property type="protein sequence ID" value="KAL3659514.1"/>
    <property type="molecule type" value="Genomic_DNA"/>
</dbReference>
<proteinExistence type="predicted"/>
<comment type="subcellular location">
    <subcellularLocation>
        <location evidence="1">Membrane</location>
        <topology evidence="1">Single-pass membrane protein</topology>
    </subcellularLocation>
</comment>
<keyword evidence="3" id="KW-1133">Transmembrane helix</keyword>